<comment type="caution">
    <text evidence="2">The sequence shown here is derived from an EMBL/GenBank/DDBJ whole genome shotgun (WGS) entry which is preliminary data.</text>
</comment>
<dbReference type="InParanoid" id="A0A1Y2GE60"/>
<gene>
    <name evidence="2" type="ORF">BCR41DRAFT_424434</name>
</gene>
<evidence type="ECO:0000256" key="1">
    <source>
        <dbReference type="SAM" id="MobiDB-lite"/>
    </source>
</evidence>
<dbReference type="OrthoDB" id="5599902at2759"/>
<protein>
    <submittedName>
        <fullName evidence="2">Uncharacterized protein</fullName>
    </submittedName>
</protein>
<dbReference type="EMBL" id="MCFF01000037">
    <property type="protein sequence ID" value="ORZ08460.1"/>
    <property type="molecule type" value="Genomic_DNA"/>
</dbReference>
<keyword evidence="3" id="KW-1185">Reference proteome</keyword>
<dbReference type="AlphaFoldDB" id="A0A1Y2GE60"/>
<feature type="region of interest" description="Disordered" evidence="1">
    <location>
        <begin position="1"/>
        <end position="24"/>
    </location>
</feature>
<evidence type="ECO:0000313" key="3">
    <source>
        <dbReference type="Proteomes" id="UP000193648"/>
    </source>
</evidence>
<accession>A0A1Y2GE60</accession>
<name>A0A1Y2GE60_9FUNG</name>
<dbReference type="Proteomes" id="UP000193648">
    <property type="component" value="Unassembled WGS sequence"/>
</dbReference>
<reference evidence="2 3" key="1">
    <citation type="submission" date="2016-07" db="EMBL/GenBank/DDBJ databases">
        <title>Pervasive Adenine N6-methylation of Active Genes in Fungi.</title>
        <authorList>
            <consortium name="DOE Joint Genome Institute"/>
            <person name="Mondo S.J."/>
            <person name="Dannebaum R.O."/>
            <person name="Kuo R.C."/>
            <person name="Labutti K."/>
            <person name="Haridas S."/>
            <person name="Kuo A."/>
            <person name="Salamov A."/>
            <person name="Ahrendt S.R."/>
            <person name="Lipzen A."/>
            <person name="Sullivan W."/>
            <person name="Andreopoulos W.B."/>
            <person name="Clum A."/>
            <person name="Lindquist E."/>
            <person name="Daum C."/>
            <person name="Ramamoorthy G.K."/>
            <person name="Gryganskyi A."/>
            <person name="Culley D."/>
            <person name="Magnuson J.K."/>
            <person name="James T.Y."/>
            <person name="O'Malley M.A."/>
            <person name="Stajich J.E."/>
            <person name="Spatafora J.W."/>
            <person name="Visel A."/>
            <person name="Grigoriev I.V."/>
        </authorList>
    </citation>
    <scope>NUCLEOTIDE SEQUENCE [LARGE SCALE GENOMIC DNA]</scope>
    <source>
        <strain evidence="2 3">NRRL 3116</strain>
    </source>
</reference>
<proteinExistence type="predicted"/>
<organism evidence="2 3">
    <name type="scientific">Lobosporangium transversale</name>
    <dbReference type="NCBI Taxonomy" id="64571"/>
    <lineage>
        <taxon>Eukaryota</taxon>
        <taxon>Fungi</taxon>
        <taxon>Fungi incertae sedis</taxon>
        <taxon>Mucoromycota</taxon>
        <taxon>Mortierellomycotina</taxon>
        <taxon>Mortierellomycetes</taxon>
        <taxon>Mortierellales</taxon>
        <taxon>Mortierellaceae</taxon>
        <taxon>Lobosporangium</taxon>
    </lineage>
</organism>
<dbReference type="GeneID" id="33572270"/>
<dbReference type="RefSeq" id="XP_021878388.1">
    <property type="nucleotide sequence ID" value="XM_022030428.1"/>
</dbReference>
<dbReference type="STRING" id="64571.A0A1Y2GE60"/>
<sequence length="429" mass="48585">MESREESNTQQHEPAIPAPPSVQERRMQLEAFQAERALNKSMRASVRGNNSRTGFHSLQSLNRSIFRPTKSVSSNYSKSILSAGIDQSKKENVIRNENTSNDQEEEAGVQEFNTRRIVQHFDTLSKASQPTNNLLGVRRHLGTSTHRVEKKLSSTSTHALSKTLRTANQNNLNEKTLDVTNNVGSYDLNKAAQETLETSGTSIDKPNIEVDLSGRSVFLDTTSTRQDRPSAVLTPTKRKEALYLSQARLLQWHMMNKQAAMHFQKQEESATAQFELVGRSLLKKKERLLELQNRFEVEKELVDLESTLGYQRDQLLAVTANLKSFKDRYEIFSAAFDNESNVFYIPGIDDSNLKEWLGQILECRAVLNNFNERSKDERELIHGISQVMTQLCDIVKQEIQELMECIALMSKVREAESLESSLVASSSVS</sequence>
<evidence type="ECO:0000313" key="2">
    <source>
        <dbReference type="EMBL" id="ORZ08460.1"/>
    </source>
</evidence>